<name>A0A1J1H532_PLARL</name>
<gene>
    <name evidence="2" type="ORF">PRELSG_0829600</name>
</gene>
<feature type="coiled-coil region" evidence="1">
    <location>
        <begin position="1031"/>
        <end position="1058"/>
    </location>
</feature>
<organism evidence="2 3">
    <name type="scientific">Plasmodium relictum</name>
    <dbReference type="NCBI Taxonomy" id="85471"/>
    <lineage>
        <taxon>Eukaryota</taxon>
        <taxon>Sar</taxon>
        <taxon>Alveolata</taxon>
        <taxon>Apicomplexa</taxon>
        <taxon>Aconoidasida</taxon>
        <taxon>Haemosporida</taxon>
        <taxon>Plasmodiidae</taxon>
        <taxon>Plasmodium</taxon>
        <taxon>Plasmodium (Haemamoeba)</taxon>
    </lineage>
</organism>
<dbReference type="OrthoDB" id="337525at2759"/>
<protein>
    <submittedName>
        <fullName evidence="2">Uncharacterized protein</fullName>
    </submittedName>
</protein>
<evidence type="ECO:0000313" key="2">
    <source>
        <dbReference type="EMBL" id="CRG99866.1"/>
    </source>
</evidence>
<feature type="coiled-coil region" evidence="1">
    <location>
        <begin position="893"/>
        <end position="920"/>
    </location>
</feature>
<keyword evidence="3" id="KW-1185">Reference proteome</keyword>
<dbReference type="GeneID" id="39735972"/>
<dbReference type="RefSeq" id="XP_028532871.1">
    <property type="nucleotide sequence ID" value="XM_028676376.1"/>
</dbReference>
<evidence type="ECO:0000256" key="1">
    <source>
        <dbReference type="SAM" id="Coils"/>
    </source>
</evidence>
<reference evidence="2 3" key="1">
    <citation type="submission" date="2015-04" db="EMBL/GenBank/DDBJ databases">
        <authorList>
            <consortium name="Pathogen Informatics"/>
        </authorList>
    </citation>
    <scope>NUCLEOTIDE SEQUENCE [LARGE SCALE GENOMIC DNA]</scope>
    <source>
        <strain evidence="2 3">SGS1</strain>
    </source>
</reference>
<dbReference type="EMBL" id="LN835303">
    <property type="protein sequence ID" value="CRG99866.1"/>
    <property type="molecule type" value="Genomic_DNA"/>
</dbReference>
<dbReference type="VEuPathDB" id="PlasmoDB:PRELSG_0829600"/>
<dbReference type="Proteomes" id="UP000220158">
    <property type="component" value="Chromosome 8"/>
</dbReference>
<evidence type="ECO:0000313" key="3">
    <source>
        <dbReference type="Proteomes" id="UP000220158"/>
    </source>
</evidence>
<keyword evidence="1" id="KW-0175">Coiled coil</keyword>
<dbReference type="AlphaFoldDB" id="A0A1J1H532"/>
<accession>A0A1J1H532</accession>
<proteinExistence type="predicted"/>
<dbReference type="KEGG" id="prel:PRELSG_0829600"/>
<sequence length="1089" mass="129105">MNNLNINEKDEENNSAIINKIHSHHEESISTNMRNHVNQINDKTKISSNSSLIKKNKETRFEENFNNNLVFKHNFSIREKNYSGRLINEEKLCNTNLLNNVGFDLKINLVNNNLNDINNFKNNLLNKNDTTDEKPVNTNNNLNMMYGELLDNTKNNNKIQINNDIDIKNIENINDSSFNHDRVFNSNDKNELNYSIQNKMCTTKKIEKLNESYLNENDERFHKNKRSYLEIKSNNTLHDTLNPYDFRKLTNASKENCSTNLNVEYDNTTNKKICLNNNTNISLYGNNSFSKLDDKDNNNFLKYDLQETKKYHINNEKKVGTHEDIEYCQNVHSKRAYNNNILNNNINFEKIEEISDANISNSLNISGAISNKNSKTDVNNNNSYKNTSNNYNNSINDNNNNININNSNNIIVNMNDNCNIDNNSNKETNFKDKYKICNSNILNDKKILDNISINGNDKKLTSMHIEKENPNNNFNDSRKDSLNLDMNGCHYEKKNNYKEIKGNNYSNKNISLDQSKNDSIIQKDGINIILHDNNLSDENYFNENNVIQEKLNRYNISEENQKNNILIRKNENNFDTNYIKKGLIDNFSSNEKGNNDDNQINYEGNREYDIKQKVDKLKEVPNDIYKGELKNNNSSNEYNMRDTNFIKYVNVENDKNISNNEQNRENNFFFSHELNNNFIDNEQKDIKDNNNIFLKHNNIYKLNNLKNRTDTLNSSNDNDVNARSNLKNSEYIDKDIYLHGSTNFNYKENCDKNINKDSNNTIYNFKNEVNCDKFQHKNINNEHNVYEMADINNHTYESTHKNVCGNEVKMRNIENPFDNCKNVNYDKISRDINKNNCNLNCNKLIENEFLSCEKNNGKFYSEFYRNSIEKENYSDYNYLNNIDNPILKTDAYLNKKQEYIDNEKEIKEKLKKDHMKKEEENHDYYYEKTLEFLNEEFYSNNISNLNDRDILEKTPFFKLVNFEKKLAYERKRVLNYHNEDKKQIYSNNINKDKQFSHIFLNNEKFYDAKEILAYLLPYHTFYLDEICLEPYEEDKNISKKLEKDIKKIEEEIYKIKDSFYTFTNPSIVWSFNKIINRITNNFNKKKRIK</sequence>